<reference evidence="2 4" key="1">
    <citation type="submission" date="2016-06" db="EMBL/GenBank/DDBJ databases">
        <authorList>
            <person name="Kjaerup R.B."/>
            <person name="Dalgaard T.S."/>
            <person name="Juul-Madsen H.R."/>
        </authorList>
    </citation>
    <scope>NUCLEOTIDE SEQUENCE [LARGE SCALE GENOMIC DNA]</scope>
    <source>
        <strain evidence="3">GCSL-Mp20</strain>
        <strain evidence="2 4">GCSL-Mp3</strain>
    </source>
</reference>
<dbReference type="Proteomes" id="UP000092247">
    <property type="component" value="Unassembled WGS sequence"/>
</dbReference>
<feature type="chain" id="PRO_5014535838" description="Type 1 fimbrial protein" evidence="1">
    <location>
        <begin position="22"/>
        <end position="109"/>
    </location>
</feature>
<dbReference type="EMBL" id="LZEX01000045">
    <property type="protein sequence ID" value="OBU02450.1"/>
    <property type="molecule type" value="Genomic_DNA"/>
</dbReference>
<feature type="signal peptide" evidence="1">
    <location>
        <begin position="1"/>
        <end position="21"/>
    </location>
</feature>
<evidence type="ECO:0008006" key="6">
    <source>
        <dbReference type="Google" id="ProtNLM"/>
    </source>
</evidence>
<sequence>MKKLLFFISVFGLLISNTTSASETKNRGSSGIIIFHGAIVEGPCMMDFQTNDISSRCYRSGMNKEQLNTKTITKKTTSLANLIPANIGHAKLKWIDDNKSLAMVVVSYL</sequence>
<dbReference type="OrthoDB" id="6458927at2"/>
<proteinExistence type="predicted"/>
<name>A0A1B8H035_9GAMM</name>
<keyword evidence="1" id="KW-0732">Signal</keyword>
<gene>
    <name evidence="2" type="ORF">AYY17_12405</name>
    <name evidence="3" type="ORF">AYY18_05630</name>
</gene>
<evidence type="ECO:0000313" key="3">
    <source>
        <dbReference type="EMBL" id="OBU07705.1"/>
    </source>
</evidence>
<comment type="caution">
    <text evidence="2">The sequence shown here is derived from an EMBL/GenBank/DDBJ whole genome shotgun (WGS) entry which is preliminary data.</text>
</comment>
<dbReference type="Proteomes" id="UP000092377">
    <property type="component" value="Unassembled WGS sequence"/>
</dbReference>
<dbReference type="EMBL" id="LZEY01000023">
    <property type="protein sequence ID" value="OBU07705.1"/>
    <property type="molecule type" value="Genomic_DNA"/>
</dbReference>
<protein>
    <recommendedName>
        <fullName evidence="6">Type 1 fimbrial protein</fullName>
    </recommendedName>
</protein>
<organism evidence="2 4">
    <name type="scientific">Morganella psychrotolerans</name>
    <dbReference type="NCBI Taxonomy" id="368603"/>
    <lineage>
        <taxon>Bacteria</taxon>
        <taxon>Pseudomonadati</taxon>
        <taxon>Pseudomonadota</taxon>
        <taxon>Gammaproteobacteria</taxon>
        <taxon>Enterobacterales</taxon>
        <taxon>Morganellaceae</taxon>
        <taxon>Morganella</taxon>
    </lineage>
</organism>
<evidence type="ECO:0000313" key="2">
    <source>
        <dbReference type="EMBL" id="OBU02450.1"/>
    </source>
</evidence>
<keyword evidence="5" id="KW-1185">Reference proteome</keyword>
<dbReference type="AlphaFoldDB" id="A0A1B8H035"/>
<accession>A0A1B8H035</accession>
<evidence type="ECO:0000313" key="5">
    <source>
        <dbReference type="Proteomes" id="UP000092377"/>
    </source>
</evidence>
<evidence type="ECO:0000256" key="1">
    <source>
        <dbReference type="SAM" id="SignalP"/>
    </source>
</evidence>
<evidence type="ECO:0000313" key="4">
    <source>
        <dbReference type="Proteomes" id="UP000092247"/>
    </source>
</evidence>
<reference evidence="5" key="2">
    <citation type="submission" date="2016-06" db="EMBL/GenBank/DDBJ databases">
        <authorList>
            <person name="Butler K."/>
        </authorList>
    </citation>
    <scope>NUCLEOTIDE SEQUENCE [LARGE SCALE GENOMIC DNA]</scope>
    <source>
        <strain evidence="5">GCSL-Mp20</strain>
    </source>
</reference>
<dbReference type="RefSeq" id="WP_067402822.1">
    <property type="nucleotide sequence ID" value="NZ_CBCPID010000003.1"/>
</dbReference>